<gene>
    <name evidence="4" type="ORF">SCHCODRAFT_104796</name>
</gene>
<dbReference type="SUPFAM" id="SSF81383">
    <property type="entry name" value="F-box domain"/>
    <property type="match status" value="1"/>
</dbReference>
<evidence type="ECO:0000256" key="1">
    <source>
        <dbReference type="SAM" id="Coils"/>
    </source>
</evidence>
<dbReference type="eggNOG" id="ENOG502SAM6">
    <property type="taxonomic scope" value="Eukaryota"/>
</dbReference>
<feature type="region of interest" description="Disordered" evidence="2">
    <location>
        <begin position="1"/>
        <end position="44"/>
    </location>
</feature>
<dbReference type="InParanoid" id="D8PTU9"/>
<organism evidence="5">
    <name type="scientific">Schizophyllum commune (strain H4-8 / FGSC 9210)</name>
    <name type="common">Split gill fungus</name>
    <dbReference type="NCBI Taxonomy" id="578458"/>
    <lineage>
        <taxon>Eukaryota</taxon>
        <taxon>Fungi</taxon>
        <taxon>Dikarya</taxon>
        <taxon>Basidiomycota</taxon>
        <taxon>Agaricomycotina</taxon>
        <taxon>Agaricomycetes</taxon>
        <taxon>Agaricomycetidae</taxon>
        <taxon>Agaricales</taxon>
        <taxon>Schizophyllaceae</taxon>
        <taxon>Schizophyllum</taxon>
    </lineage>
</organism>
<dbReference type="KEGG" id="scm:SCHCO_02683636"/>
<dbReference type="PROSITE" id="PS50181">
    <property type="entry name" value="FBOX"/>
    <property type="match status" value="1"/>
</dbReference>
<feature type="non-terminal residue" evidence="4">
    <location>
        <position position="611"/>
    </location>
</feature>
<evidence type="ECO:0000313" key="5">
    <source>
        <dbReference type="Proteomes" id="UP000007431"/>
    </source>
</evidence>
<dbReference type="VEuPathDB" id="FungiDB:SCHCODRAFT_02683636"/>
<evidence type="ECO:0000259" key="3">
    <source>
        <dbReference type="PROSITE" id="PS50181"/>
    </source>
</evidence>
<dbReference type="InterPro" id="IPR036047">
    <property type="entry name" value="F-box-like_dom_sf"/>
</dbReference>
<protein>
    <recommendedName>
        <fullName evidence="3">F-box domain-containing protein</fullName>
    </recommendedName>
</protein>
<dbReference type="OMA" id="QHARECE"/>
<proteinExistence type="predicted"/>
<reference evidence="4 5" key="1">
    <citation type="journal article" date="2010" name="Nat. Biotechnol.">
        <title>Genome sequence of the model mushroom Schizophyllum commune.</title>
        <authorList>
            <person name="Ohm R.A."/>
            <person name="de Jong J.F."/>
            <person name="Lugones L.G."/>
            <person name="Aerts A."/>
            <person name="Kothe E."/>
            <person name="Stajich J.E."/>
            <person name="de Vries R.P."/>
            <person name="Record E."/>
            <person name="Levasseur A."/>
            <person name="Baker S.E."/>
            <person name="Bartholomew K.A."/>
            <person name="Coutinho P.M."/>
            <person name="Erdmann S."/>
            <person name="Fowler T.J."/>
            <person name="Gathman A.C."/>
            <person name="Lombard V."/>
            <person name="Henrissat B."/>
            <person name="Knabe N."/>
            <person name="Kuees U."/>
            <person name="Lilly W.W."/>
            <person name="Lindquist E."/>
            <person name="Lucas S."/>
            <person name="Magnuson J.K."/>
            <person name="Piumi F."/>
            <person name="Raudaskoski M."/>
            <person name="Salamov A."/>
            <person name="Schmutz J."/>
            <person name="Schwarze F.W.M.R."/>
            <person name="vanKuyk P.A."/>
            <person name="Horton J.S."/>
            <person name="Grigoriev I.V."/>
            <person name="Woesten H.A.B."/>
        </authorList>
    </citation>
    <scope>NUCLEOTIDE SEQUENCE [LARGE SCALE GENOMIC DNA]</scope>
    <source>
        <strain evidence="5">H4-8 / FGSC 9210</strain>
    </source>
</reference>
<dbReference type="Pfam" id="PF00646">
    <property type="entry name" value="F-box"/>
    <property type="match status" value="1"/>
</dbReference>
<dbReference type="AlphaFoldDB" id="D8PTU9"/>
<dbReference type="HOGENOM" id="CLU_010790_3_0_1"/>
<dbReference type="SMART" id="SM00256">
    <property type="entry name" value="FBOX"/>
    <property type="match status" value="1"/>
</dbReference>
<dbReference type="InterPro" id="IPR001810">
    <property type="entry name" value="F-box_dom"/>
</dbReference>
<feature type="coiled-coil region" evidence="1">
    <location>
        <begin position="264"/>
        <end position="293"/>
    </location>
</feature>
<sequence>MRRSTRIESSRGVPSRLESATADEKPDTSLEPEPSSVVNAPPHKRQKTMVKCEETYHANDSVFSLQQLPLDILFEIFNLLDPISLFHLSRASKALRSTLIGRSLVLLWKKSYAGADLPPVPNDLNIPQFLGLVVDDECDFCHTSPADGNVYRVWEARKRCCRNCQFDSAHIVRPRDMHEIKVVRDVQRYFGRDYALESLFPNFSPNAWEPEFRVFVREEIESFAAEYEAENRRKLVKDKKIWLERKVSERKQVRKHASICEEWVKEQERKRKADELRIREERREAILERLKELGWFEEANHWESERSFKAHAFVAKAEPLTDEDWNENRAELIRFVEKLKEKRLAEDRRRTLHKRYTSLAQVHKVFLKEQLRRSLDLLPSIGDLVTFDEVTRLIEGTPIKQDLPWQDMRALIDELAETRFPEWRTVREDELVGLINAADTERARPATRADLKLAATVFKRDYARLWYPEVVIRRDQVREMGDEPQLVVRQRAWAVGQVSVRVPLLRLAERLVELAGLDPQVATPADMDRRDAWYARARDMPQRKEGIRAMMWRVAVGEGKDADEFVLLSEKDTAFAREMRGDRRMRNFWGHVELPGLTKKGEFKKRGIRYW</sequence>
<accession>D8PTU9</accession>
<dbReference type="GeneID" id="9587048"/>
<dbReference type="Proteomes" id="UP000007431">
    <property type="component" value="Unassembled WGS sequence"/>
</dbReference>
<keyword evidence="1" id="KW-0175">Coiled coil</keyword>
<dbReference type="EMBL" id="GL377303">
    <property type="protein sequence ID" value="EFJ00647.1"/>
    <property type="molecule type" value="Genomic_DNA"/>
</dbReference>
<dbReference type="RefSeq" id="XP_003035549.1">
    <property type="nucleotide sequence ID" value="XM_003035503.1"/>
</dbReference>
<evidence type="ECO:0000313" key="4">
    <source>
        <dbReference type="EMBL" id="EFJ00647.1"/>
    </source>
</evidence>
<keyword evidence="5" id="KW-1185">Reference proteome</keyword>
<dbReference type="OrthoDB" id="2322499at2759"/>
<evidence type="ECO:0000256" key="2">
    <source>
        <dbReference type="SAM" id="MobiDB-lite"/>
    </source>
</evidence>
<feature type="domain" description="F-box" evidence="3">
    <location>
        <begin position="62"/>
        <end position="111"/>
    </location>
</feature>
<dbReference type="CDD" id="cd09917">
    <property type="entry name" value="F-box_SF"/>
    <property type="match status" value="1"/>
</dbReference>
<name>D8PTU9_SCHCM</name>